<reference evidence="1" key="1">
    <citation type="journal article" date="2021" name="Genome Biol. Evol.">
        <title>A High-Quality Reference Genome for a Parasitic Bivalve with Doubly Uniparental Inheritance (Bivalvia: Unionida).</title>
        <authorList>
            <person name="Smith C.H."/>
        </authorList>
    </citation>
    <scope>NUCLEOTIDE SEQUENCE</scope>
    <source>
        <strain evidence="1">CHS0354</strain>
    </source>
</reference>
<comment type="caution">
    <text evidence="1">The sequence shown here is derived from an EMBL/GenBank/DDBJ whole genome shotgun (WGS) entry which is preliminary data.</text>
</comment>
<reference evidence="1" key="3">
    <citation type="submission" date="2023-05" db="EMBL/GenBank/DDBJ databases">
        <authorList>
            <person name="Smith C.H."/>
        </authorList>
    </citation>
    <scope>NUCLEOTIDE SEQUENCE</scope>
    <source>
        <strain evidence="1">CHS0354</strain>
        <tissue evidence="1">Mantle</tissue>
    </source>
</reference>
<organism evidence="1 2">
    <name type="scientific">Potamilus streckersoni</name>
    <dbReference type="NCBI Taxonomy" id="2493646"/>
    <lineage>
        <taxon>Eukaryota</taxon>
        <taxon>Metazoa</taxon>
        <taxon>Spiralia</taxon>
        <taxon>Lophotrochozoa</taxon>
        <taxon>Mollusca</taxon>
        <taxon>Bivalvia</taxon>
        <taxon>Autobranchia</taxon>
        <taxon>Heteroconchia</taxon>
        <taxon>Palaeoheterodonta</taxon>
        <taxon>Unionida</taxon>
        <taxon>Unionoidea</taxon>
        <taxon>Unionidae</taxon>
        <taxon>Ambleminae</taxon>
        <taxon>Lampsilini</taxon>
        <taxon>Potamilus</taxon>
    </lineage>
</organism>
<keyword evidence="2" id="KW-1185">Reference proteome</keyword>
<protein>
    <submittedName>
        <fullName evidence="1">Uncharacterized protein</fullName>
    </submittedName>
</protein>
<gene>
    <name evidence="1" type="ORF">CHS0354_019783</name>
</gene>
<dbReference type="AlphaFoldDB" id="A0AAE0SA88"/>
<evidence type="ECO:0000313" key="2">
    <source>
        <dbReference type="Proteomes" id="UP001195483"/>
    </source>
</evidence>
<sequence length="89" mass="9928">MDKATKAASSEASEAATSTILNGMFWSSVETVELLRLADGKYIVQEKCIGKCSKSISLWKLLIYHQHKKSPYGQMENVTDRSTRSRLCA</sequence>
<dbReference type="Proteomes" id="UP001195483">
    <property type="component" value="Unassembled WGS sequence"/>
</dbReference>
<proteinExistence type="predicted"/>
<name>A0AAE0SA88_9BIVA</name>
<evidence type="ECO:0000313" key="1">
    <source>
        <dbReference type="EMBL" id="KAK3587888.1"/>
    </source>
</evidence>
<accession>A0AAE0SA88</accession>
<dbReference type="EMBL" id="JAEAOA010001201">
    <property type="protein sequence ID" value="KAK3587888.1"/>
    <property type="molecule type" value="Genomic_DNA"/>
</dbReference>
<reference evidence="1" key="2">
    <citation type="journal article" date="2021" name="Genome Biol. Evol.">
        <title>Developing a high-quality reference genome for a parasitic bivalve with doubly uniparental inheritance (Bivalvia: Unionida).</title>
        <authorList>
            <person name="Smith C.H."/>
        </authorList>
    </citation>
    <scope>NUCLEOTIDE SEQUENCE</scope>
    <source>
        <strain evidence="1">CHS0354</strain>
        <tissue evidence="1">Mantle</tissue>
    </source>
</reference>